<evidence type="ECO:0000259" key="1">
    <source>
        <dbReference type="Pfam" id="PF13966"/>
    </source>
</evidence>
<comment type="caution">
    <text evidence="2">The sequence shown here is derived from an EMBL/GenBank/DDBJ whole genome shotgun (WGS) entry which is preliminary data.</text>
</comment>
<dbReference type="Proteomes" id="UP001472677">
    <property type="component" value="Unassembled WGS sequence"/>
</dbReference>
<gene>
    <name evidence="2" type="ORF">V6N12_038784</name>
</gene>
<sequence length="251" mass="28429">MQAGERVRSSKWSRIWSLKVPQRVKVFLWITAHQRHLTNVERMRRHITSSDTCGLCLSGPEDIDHILRHCVKASDLWRSVLGHGVADSLSSLSFEDWLHDNISGRLPAIISRKDWGMEFAIYCWLLWKLRCSMVLDPSFVERESVWDRGRRFLVECQAVFAASVRDPAALSISEKRWIRPQRDWIKGNVDAAVSIGDGRSCNGVADKLAKLGQQASLQGLRFVVPPGLVALDVAAEKQFWEAGTLLDNPRA</sequence>
<evidence type="ECO:0000313" key="2">
    <source>
        <dbReference type="EMBL" id="KAK8516544.1"/>
    </source>
</evidence>
<reference evidence="2 3" key="1">
    <citation type="journal article" date="2024" name="G3 (Bethesda)">
        <title>Genome assembly of Hibiscus sabdariffa L. provides insights into metabolisms of medicinal natural products.</title>
        <authorList>
            <person name="Kim T."/>
        </authorList>
    </citation>
    <scope>NUCLEOTIDE SEQUENCE [LARGE SCALE GENOMIC DNA]</scope>
    <source>
        <strain evidence="2">TK-2024</strain>
        <tissue evidence="2">Old leaves</tissue>
    </source>
</reference>
<protein>
    <recommendedName>
        <fullName evidence="1">Reverse transcriptase zinc-binding domain-containing protein</fullName>
    </recommendedName>
</protein>
<evidence type="ECO:0000313" key="3">
    <source>
        <dbReference type="Proteomes" id="UP001472677"/>
    </source>
</evidence>
<feature type="domain" description="Reverse transcriptase zinc-binding" evidence="1">
    <location>
        <begin position="8"/>
        <end position="77"/>
    </location>
</feature>
<organism evidence="2 3">
    <name type="scientific">Hibiscus sabdariffa</name>
    <name type="common">roselle</name>
    <dbReference type="NCBI Taxonomy" id="183260"/>
    <lineage>
        <taxon>Eukaryota</taxon>
        <taxon>Viridiplantae</taxon>
        <taxon>Streptophyta</taxon>
        <taxon>Embryophyta</taxon>
        <taxon>Tracheophyta</taxon>
        <taxon>Spermatophyta</taxon>
        <taxon>Magnoliopsida</taxon>
        <taxon>eudicotyledons</taxon>
        <taxon>Gunneridae</taxon>
        <taxon>Pentapetalae</taxon>
        <taxon>rosids</taxon>
        <taxon>malvids</taxon>
        <taxon>Malvales</taxon>
        <taxon>Malvaceae</taxon>
        <taxon>Malvoideae</taxon>
        <taxon>Hibiscus</taxon>
    </lineage>
</organism>
<accession>A0ABR2CAU6</accession>
<proteinExistence type="predicted"/>
<dbReference type="Pfam" id="PF13966">
    <property type="entry name" value="zf-RVT"/>
    <property type="match status" value="1"/>
</dbReference>
<keyword evidence="3" id="KW-1185">Reference proteome</keyword>
<dbReference type="InterPro" id="IPR026960">
    <property type="entry name" value="RVT-Znf"/>
</dbReference>
<name>A0ABR2CAU6_9ROSI</name>
<dbReference type="EMBL" id="JBBPBM010000058">
    <property type="protein sequence ID" value="KAK8516544.1"/>
    <property type="molecule type" value="Genomic_DNA"/>
</dbReference>